<dbReference type="GeneID" id="19321267"/>
<dbReference type="AlphaFoldDB" id="R8BVH0"/>
<keyword evidence="2" id="KW-1185">Reference proteome</keyword>
<dbReference type="KEGG" id="tmn:UCRPA7_1145"/>
<reference evidence="2" key="1">
    <citation type="journal article" date="2013" name="Genome Announc.">
        <title>Draft genome sequence of the ascomycete Phaeoacremonium aleophilum strain UCR-PA7, a causal agent of the esca disease complex in grapevines.</title>
        <authorList>
            <person name="Blanco-Ulate B."/>
            <person name="Rolshausen P."/>
            <person name="Cantu D."/>
        </authorList>
    </citation>
    <scope>NUCLEOTIDE SEQUENCE [LARGE SCALE GENOMIC DNA]</scope>
    <source>
        <strain evidence="2">UCR-PA7</strain>
    </source>
</reference>
<accession>R8BVH0</accession>
<dbReference type="HOGENOM" id="CLU_1636602_0_0_1"/>
<protein>
    <recommendedName>
        <fullName evidence="3">Fungal N-terminal domain-containing protein</fullName>
    </recommendedName>
</protein>
<dbReference type="RefSeq" id="XP_007911923.1">
    <property type="nucleotide sequence ID" value="XM_007913732.1"/>
</dbReference>
<dbReference type="EMBL" id="KB932835">
    <property type="protein sequence ID" value="EOO03342.1"/>
    <property type="molecule type" value="Genomic_DNA"/>
</dbReference>
<gene>
    <name evidence="1" type="ORF">UCRPA7_1145</name>
</gene>
<sequence>MDPLSITVSAASAVSLAIQTISALNNYAMTVKEAPAEVKALIEELQMLTETIHNIEETFKAKAKSSEGSENEVKEADGNLQTLTKAIAGCQAHLAKALAVLDECGMTVTPADEGLNIKTGARYKRLFKRVKYPFNREYIQRLLMVVRDYKATLTLSLSLEGT</sequence>
<evidence type="ECO:0000313" key="1">
    <source>
        <dbReference type="EMBL" id="EOO03342.1"/>
    </source>
</evidence>
<name>R8BVH0_PHAM7</name>
<evidence type="ECO:0008006" key="3">
    <source>
        <dbReference type="Google" id="ProtNLM"/>
    </source>
</evidence>
<organism evidence="1 2">
    <name type="scientific">Phaeoacremonium minimum (strain UCR-PA7)</name>
    <name type="common">Esca disease fungus</name>
    <name type="synonym">Togninia minima</name>
    <dbReference type="NCBI Taxonomy" id="1286976"/>
    <lineage>
        <taxon>Eukaryota</taxon>
        <taxon>Fungi</taxon>
        <taxon>Dikarya</taxon>
        <taxon>Ascomycota</taxon>
        <taxon>Pezizomycotina</taxon>
        <taxon>Sordariomycetes</taxon>
        <taxon>Sordariomycetidae</taxon>
        <taxon>Togniniales</taxon>
        <taxon>Togniniaceae</taxon>
        <taxon>Phaeoacremonium</taxon>
    </lineage>
</organism>
<dbReference type="Proteomes" id="UP000014074">
    <property type="component" value="Unassembled WGS sequence"/>
</dbReference>
<proteinExistence type="predicted"/>
<evidence type="ECO:0000313" key="2">
    <source>
        <dbReference type="Proteomes" id="UP000014074"/>
    </source>
</evidence>